<name>E2BJZ7_HARSA</name>
<gene>
    <name evidence="2" type="ORF">EAI_03391</name>
</gene>
<dbReference type="InParanoid" id="E2BJZ7"/>
<proteinExistence type="predicted"/>
<sequence>MANNDMDDILTRLDEIKKLQAELRHLVPRIASNSSGQAKPQDLTSDASASIRFPSLLTFPEVSNVAPSSSKHGRVQKSAAHLNLNNKLLPSNNRPSTAHSKSTWRLTKSGSAARETDAFKAPPRSTNDVVAKSRARNSTGSNVSTIAANSARTVTSYLTKSNTANRVAKHLQGSAIRREPSNDTVSASDKTSLTSVEKSNVASRNKNNSNAKFTPRQHMISWGRLMDVLRTKKRPRTFLRRTLDVLWTSVMLLEHILCR</sequence>
<dbReference type="OrthoDB" id="7552539at2759"/>
<dbReference type="AlphaFoldDB" id="E2BJZ7"/>
<feature type="compositionally biased region" description="Polar residues" evidence="1">
    <location>
        <begin position="182"/>
        <end position="212"/>
    </location>
</feature>
<dbReference type="Proteomes" id="UP000008237">
    <property type="component" value="Unassembled WGS sequence"/>
</dbReference>
<protein>
    <submittedName>
        <fullName evidence="2">Uncharacterized protein</fullName>
    </submittedName>
</protein>
<evidence type="ECO:0000256" key="1">
    <source>
        <dbReference type="SAM" id="MobiDB-lite"/>
    </source>
</evidence>
<keyword evidence="3" id="KW-1185">Reference proteome</keyword>
<organism evidence="3">
    <name type="scientific">Harpegnathos saltator</name>
    <name type="common">Jerdon's jumping ant</name>
    <dbReference type="NCBI Taxonomy" id="610380"/>
    <lineage>
        <taxon>Eukaryota</taxon>
        <taxon>Metazoa</taxon>
        <taxon>Ecdysozoa</taxon>
        <taxon>Arthropoda</taxon>
        <taxon>Hexapoda</taxon>
        <taxon>Insecta</taxon>
        <taxon>Pterygota</taxon>
        <taxon>Neoptera</taxon>
        <taxon>Endopterygota</taxon>
        <taxon>Hymenoptera</taxon>
        <taxon>Apocrita</taxon>
        <taxon>Aculeata</taxon>
        <taxon>Formicoidea</taxon>
        <taxon>Formicidae</taxon>
        <taxon>Ponerinae</taxon>
        <taxon>Ponerini</taxon>
        <taxon>Harpegnathos</taxon>
    </lineage>
</organism>
<evidence type="ECO:0000313" key="3">
    <source>
        <dbReference type="Proteomes" id="UP000008237"/>
    </source>
</evidence>
<dbReference type="OMA" id="ERCATCT"/>
<reference evidence="2 3" key="1">
    <citation type="journal article" date="2010" name="Science">
        <title>Genomic comparison of the ants Camponotus floridanus and Harpegnathos saltator.</title>
        <authorList>
            <person name="Bonasio R."/>
            <person name="Zhang G."/>
            <person name="Ye C."/>
            <person name="Mutti N.S."/>
            <person name="Fang X."/>
            <person name="Qin N."/>
            <person name="Donahue G."/>
            <person name="Yang P."/>
            <person name="Li Q."/>
            <person name="Li C."/>
            <person name="Zhang P."/>
            <person name="Huang Z."/>
            <person name="Berger S.L."/>
            <person name="Reinberg D."/>
            <person name="Wang J."/>
            <person name="Liebig J."/>
        </authorList>
    </citation>
    <scope>NUCLEOTIDE SEQUENCE [LARGE SCALE GENOMIC DNA]</scope>
    <source>
        <strain evidence="2 3">R22 G/1</strain>
    </source>
</reference>
<feature type="compositionally biased region" description="Polar residues" evidence="1">
    <location>
        <begin position="94"/>
        <end position="110"/>
    </location>
</feature>
<evidence type="ECO:0000313" key="2">
    <source>
        <dbReference type="EMBL" id="EFN84006.1"/>
    </source>
</evidence>
<feature type="region of interest" description="Disordered" evidence="1">
    <location>
        <begin position="176"/>
        <end position="215"/>
    </location>
</feature>
<feature type="region of interest" description="Disordered" evidence="1">
    <location>
        <begin position="85"/>
        <end position="142"/>
    </location>
</feature>
<accession>E2BJZ7</accession>
<dbReference type="EMBL" id="GL448708">
    <property type="protein sequence ID" value="EFN84006.1"/>
    <property type="molecule type" value="Genomic_DNA"/>
</dbReference>